<evidence type="ECO:0000313" key="5">
    <source>
        <dbReference type="EMBL" id="QCI65720.1"/>
    </source>
</evidence>
<dbReference type="AlphaFoldDB" id="A0A4D7B6A5"/>
<dbReference type="PANTHER" id="PTHR30097">
    <property type="entry name" value="CATION EFFLUX SYSTEM PROTEIN CUSB"/>
    <property type="match status" value="1"/>
</dbReference>
<evidence type="ECO:0000256" key="3">
    <source>
        <dbReference type="SAM" id="Coils"/>
    </source>
</evidence>
<dbReference type="GO" id="GO:0022857">
    <property type="term" value="F:transmembrane transporter activity"/>
    <property type="evidence" value="ECO:0007669"/>
    <property type="project" value="InterPro"/>
</dbReference>
<dbReference type="Proteomes" id="UP000298781">
    <property type="component" value="Chromosome"/>
</dbReference>
<keyword evidence="6" id="KW-1185">Reference proteome</keyword>
<organism evidence="5 6">
    <name type="scientific">Phreatobacter stygius</name>
    <dbReference type="NCBI Taxonomy" id="1940610"/>
    <lineage>
        <taxon>Bacteria</taxon>
        <taxon>Pseudomonadati</taxon>
        <taxon>Pseudomonadota</taxon>
        <taxon>Alphaproteobacteria</taxon>
        <taxon>Hyphomicrobiales</taxon>
        <taxon>Phreatobacteraceae</taxon>
        <taxon>Phreatobacter</taxon>
    </lineage>
</organism>
<dbReference type="PANTHER" id="PTHR30097:SF15">
    <property type="entry name" value="CATION EFFLUX SYSTEM PROTEIN CUSB"/>
    <property type="match status" value="1"/>
</dbReference>
<keyword evidence="3" id="KW-0175">Coiled coil</keyword>
<dbReference type="GO" id="GO:0015679">
    <property type="term" value="P:plasma membrane copper ion transport"/>
    <property type="evidence" value="ECO:0007669"/>
    <property type="project" value="TreeGrafter"/>
</dbReference>
<dbReference type="NCBIfam" id="TIGR01730">
    <property type="entry name" value="RND_mfp"/>
    <property type="match status" value="1"/>
</dbReference>
<dbReference type="GO" id="GO:0030288">
    <property type="term" value="C:outer membrane-bounded periplasmic space"/>
    <property type="evidence" value="ECO:0007669"/>
    <property type="project" value="TreeGrafter"/>
</dbReference>
<evidence type="ECO:0000256" key="1">
    <source>
        <dbReference type="ARBA" id="ARBA00009477"/>
    </source>
</evidence>
<dbReference type="OrthoDB" id="9806939at2"/>
<dbReference type="GO" id="GO:0060003">
    <property type="term" value="P:copper ion export"/>
    <property type="evidence" value="ECO:0007669"/>
    <property type="project" value="TreeGrafter"/>
</dbReference>
<dbReference type="GO" id="GO:0016020">
    <property type="term" value="C:membrane"/>
    <property type="evidence" value="ECO:0007669"/>
    <property type="project" value="InterPro"/>
</dbReference>
<dbReference type="Pfam" id="PF25954">
    <property type="entry name" value="Beta-barrel_RND_2"/>
    <property type="match status" value="1"/>
</dbReference>
<dbReference type="SUPFAM" id="SSF111369">
    <property type="entry name" value="HlyD-like secretion proteins"/>
    <property type="match status" value="1"/>
</dbReference>
<dbReference type="KEGG" id="pstg:E8M01_16785"/>
<evidence type="ECO:0000313" key="6">
    <source>
        <dbReference type="Proteomes" id="UP000298781"/>
    </source>
</evidence>
<dbReference type="GO" id="GO:0046914">
    <property type="term" value="F:transition metal ion binding"/>
    <property type="evidence" value="ECO:0007669"/>
    <property type="project" value="TreeGrafter"/>
</dbReference>
<keyword evidence="2" id="KW-0813">Transport</keyword>
<comment type="similarity">
    <text evidence="1">Belongs to the membrane fusion protein (MFP) (TC 8.A.1) family.</text>
</comment>
<dbReference type="InterPro" id="IPR058792">
    <property type="entry name" value="Beta-barrel_RND_2"/>
</dbReference>
<reference evidence="5 6" key="1">
    <citation type="submission" date="2019-04" db="EMBL/GenBank/DDBJ databases">
        <title>Phreatobacter aquaticus sp. nov.</title>
        <authorList>
            <person name="Choi A."/>
        </authorList>
    </citation>
    <scope>NUCLEOTIDE SEQUENCE [LARGE SCALE GENOMIC DNA]</scope>
    <source>
        <strain evidence="5 6">KCTC 52518</strain>
    </source>
</reference>
<name>A0A4D7B6A5_9HYPH</name>
<proteinExistence type="inferred from homology"/>
<dbReference type="InterPro" id="IPR006143">
    <property type="entry name" value="RND_pump_MFP"/>
</dbReference>
<dbReference type="Gene3D" id="2.40.420.20">
    <property type="match status" value="1"/>
</dbReference>
<feature type="domain" description="CusB-like beta-barrel" evidence="4">
    <location>
        <begin position="281"/>
        <end position="356"/>
    </location>
</feature>
<dbReference type="Gene3D" id="1.10.287.470">
    <property type="entry name" value="Helix hairpin bin"/>
    <property type="match status" value="1"/>
</dbReference>
<dbReference type="InterPro" id="IPR051909">
    <property type="entry name" value="MFP_Cation_Efflux"/>
</dbReference>
<feature type="coiled-coil region" evidence="3">
    <location>
        <begin position="162"/>
        <end position="220"/>
    </location>
</feature>
<dbReference type="Gene3D" id="2.40.30.170">
    <property type="match status" value="1"/>
</dbReference>
<accession>A0A4D7B6A5</accession>
<sequence>MDQSKTCWAACLDRGPVARAACAVILATLLIVSPLSQVPAAAFDLPSVTRLLGFGREAPAEAASTERAKPRDGRFVVSEADWSTFERVTVAEATFREQVVTEGRLAIDENSATPVISPYSGRTTRITALPGDIVRRGQALLFFEANDMVQTQNDFIAAISALDKAQTQLRLAEINARRQEDLLAGRAAPQRDVDQARADLDAARADHRAAVTALEAVENRLRLFGKSDADIQRFRAGRRIDPEVALLSPIEGTVVSRKIGPGQFITGGAGDPIFVIDDLDTLWLNAYVREDEAPKVARGALIEFRVLAFRDRVFVGRLDFVAPSIDAGNRRLLVRATVENPDRELKQQMFANVAIQVGDPVNAPAVPRNAIIYEGEVARIWVAHPDRSVELRRVTLGMIRGETVQIIHGVKLGEEVVVRGALFIDQMTAAFRR</sequence>
<evidence type="ECO:0000256" key="2">
    <source>
        <dbReference type="ARBA" id="ARBA00022448"/>
    </source>
</evidence>
<dbReference type="FunFam" id="2.40.30.170:FF:000010">
    <property type="entry name" value="Efflux RND transporter periplasmic adaptor subunit"/>
    <property type="match status" value="1"/>
</dbReference>
<gene>
    <name evidence="5" type="ORF">E8M01_16785</name>
</gene>
<protein>
    <submittedName>
        <fullName evidence="5">Efflux RND transporter periplasmic adaptor subunit</fullName>
    </submittedName>
</protein>
<dbReference type="RefSeq" id="WP_136961166.1">
    <property type="nucleotide sequence ID" value="NZ_CP039690.1"/>
</dbReference>
<evidence type="ECO:0000259" key="4">
    <source>
        <dbReference type="Pfam" id="PF25954"/>
    </source>
</evidence>
<dbReference type="EMBL" id="CP039690">
    <property type="protein sequence ID" value="QCI65720.1"/>
    <property type="molecule type" value="Genomic_DNA"/>
</dbReference>